<evidence type="ECO:0000313" key="8">
    <source>
        <dbReference type="EMBL" id="KAB0385939.1"/>
    </source>
</evidence>
<proteinExistence type="predicted"/>
<feature type="compositionally biased region" description="Polar residues" evidence="7">
    <location>
        <begin position="1"/>
        <end position="15"/>
    </location>
</feature>
<dbReference type="GO" id="GO:0003714">
    <property type="term" value="F:transcription corepressor activity"/>
    <property type="evidence" value="ECO:0007669"/>
    <property type="project" value="TreeGrafter"/>
</dbReference>
<keyword evidence="2" id="KW-0678">Repressor</keyword>
<keyword evidence="5" id="KW-0804">Transcription</keyword>
<dbReference type="AlphaFoldDB" id="A0A5J5N2R7"/>
<keyword evidence="6" id="KW-0539">Nucleus</keyword>
<dbReference type="Proteomes" id="UP000326062">
    <property type="component" value="Chromosome 1"/>
</dbReference>
<sequence length="107" mass="12344">MYEQSQLYEESTDVQTDLIHGKTDPQMEQEEETQPTAEQERYWGFANWSKSGEQPGQIASPGFEKKEQSSGADYRISAALEEANKMFLRTSRAREAALDGRFQMHYE</sequence>
<dbReference type="GO" id="GO:0030154">
    <property type="term" value="P:cell differentiation"/>
    <property type="evidence" value="ECO:0007669"/>
    <property type="project" value="UniProtKB-KW"/>
</dbReference>
<name>A0A5J5N2R7_MUNRE</name>
<reference evidence="8 9" key="1">
    <citation type="submission" date="2019-06" db="EMBL/GenBank/DDBJ databases">
        <title>Discovery of a novel chromosome fission-fusion reversal in muntjac.</title>
        <authorList>
            <person name="Mudd A.B."/>
            <person name="Bredeson J.V."/>
            <person name="Baum R."/>
            <person name="Hockemeyer D."/>
            <person name="Rokhsar D.S."/>
        </authorList>
    </citation>
    <scope>NUCLEOTIDE SEQUENCE [LARGE SCALE GENOMIC DNA]</scope>
    <source>
        <strain evidence="8">UCam_UCB_Mr</strain>
        <tissue evidence="8">Fibroblast cell line</tissue>
    </source>
</reference>
<comment type="subcellular location">
    <subcellularLocation>
        <location evidence="1">Nucleus</location>
    </subcellularLocation>
</comment>
<evidence type="ECO:0000256" key="2">
    <source>
        <dbReference type="ARBA" id="ARBA00022491"/>
    </source>
</evidence>
<evidence type="ECO:0000313" key="9">
    <source>
        <dbReference type="Proteomes" id="UP000326062"/>
    </source>
</evidence>
<feature type="region of interest" description="Disordered" evidence="7">
    <location>
        <begin position="1"/>
        <end position="70"/>
    </location>
</feature>
<organism evidence="8 9">
    <name type="scientific">Muntiacus reevesi</name>
    <name type="common">Reeves' muntjac</name>
    <name type="synonym">Cervus reevesi</name>
    <dbReference type="NCBI Taxonomy" id="9886"/>
    <lineage>
        <taxon>Eukaryota</taxon>
        <taxon>Metazoa</taxon>
        <taxon>Chordata</taxon>
        <taxon>Craniata</taxon>
        <taxon>Vertebrata</taxon>
        <taxon>Euteleostomi</taxon>
        <taxon>Mammalia</taxon>
        <taxon>Eutheria</taxon>
        <taxon>Laurasiatheria</taxon>
        <taxon>Artiodactyla</taxon>
        <taxon>Ruminantia</taxon>
        <taxon>Pecora</taxon>
        <taxon>Cervidae</taxon>
        <taxon>Muntiacinae</taxon>
        <taxon>Muntiacus</taxon>
    </lineage>
</organism>
<keyword evidence="4" id="KW-0805">Transcription regulation</keyword>
<evidence type="ECO:0000256" key="3">
    <source>
        <dbReference type="ARBA" id="ARBA00022782"/>
    </source>
</evidence>
<evidence type="ECO:0000256" key="6">
    <source>
        <dbReference type="ARBA" id="ARBA00023242"/>
    </source>
</evidence>
<dbReference type="PANTHER" id="PTHR15556:SF5">
    <property type="entry name" value="EP300-INTERACTING INHIBITOR OF DIFFERENTIATION 1"/>
    <property type="match status" value="1"/>
</dbReference>
<protein>
    <submittedName>
        <fullName evidence="8">Uncharacterized protein</fullName>
    </submittedName>
</protein>
<dbReference type="InterPro" id="IPR033258">
    <property type="entry name" value="EID"/>
</dbReference>
<comment type="caution">
    <text evidence="8">The sequence shown here is derived from an EMBL/GenBank/DDBJ whole genome shotgun (WGS) entry which is preliminary data.</text>
</comment>
<dbReference type="GO" id="GO:0005654">
    <property type="term" value="C:nucleoplasm"/>
    <property type="evidence" value="ECO:0007669"/>
    <property type="project" value="TreeGrafter"/>
</dbReference>
<keyword evidence="9" id="KW-1185">Reference proteome</keyword>
<evidence type="ECO:0000256" key="5">
    <source>
        <dbReference type="ARBA" id="ARBA00023163"/>
    </source>
</evidence>
<dbReference type="EMBL" id="VCEB01000001">
    <property type="protein sequence ID" value="KAB0385939.1"/>
    <property type="molecule type" value="Genomic_DNA"/>
</dbReference>
<evidence type="ECO:0000256" key="7">
    <source>
        <dbReference type="SAM" id="MobiDB-lite"/>
    </source>
</evidence>
<keyword evidence="3" id="KW-0221">Differentiation</keyword>
<gene>
    <name evidence="8" type="ORF">FD755_000895</name>
</gene>
<evidence type="ECO:0000256" key="1">
    <source>
        <dbReference type="ARBA" id="ARBA00004123"/>
    </source>
</evidence>
<dbReference type="PANTHER" id="PTHR15556">
    <property type="entry name" value="EP300-INTERACTING INHIBITOR OF DIFFERENTIATION 2-RELATED"/>
    <property type="match status" value="1"/>
</dbReference>
<evidence type="ECO:0000256" key="4">
    <source>
        <dbReference type="ARBA" id="ARBA00023015"/>
    </source>
</evidence>
<accession>A0A5J5N2R7</accession>